<keyword evidence="10" id="KW-0472">Membrane</keyword>
<dbReference type="AlphaFoldDB" id="A0A1I5EIK6"/>
<dbReference type="STRING" id="655353.SAMN04488056_103201"/>
<dbReference type="Gene3D" id="3.40.50.2000">
    <property type="entry name" value="Glycogen Phosphorylase B"/>
    <property type="match status" value="1"/>
</dbReference>
<organism evidence="12 13">
    <name type="scientific">Cohaesibacter marisflavi</name>
    <dbReference type="NCBI Taxonomy" id="655353"/>
    <lineage>
        <taxon>Bacteria</taxon>
        <taxon>Pseudomonadati</taxon>
        <taxon>Pseudomonadota</taxon>
        <taxon>Alphaproteobacteria</taxon>
        <taxon>Hyphomicrobiales</taxon>
        <taxon>Cohaesibacteraceae</taxon>
    </lineage>
</organism>
<dbReference type="OrthoDB" id="9789797at2"/>
<evidence type="ECO:0000259" key="11">
    <source>
        <dbReference type="Pfam" id="PF04413"/>
    </source>
</evidence>
<keyword evidence="13" id="KW-1185">Reference proteome</keyword>
<dbReference type="GO" id="GO:0009244">
    <property type="term" value="P:lipopolysaccharide core region biosynthetic process"/>
    <property type="evidence" value="ECO:0007669"/>
    <property type="project" value="UniProtKB-UniRule"/>
</dbReference>
<dbReference type="GO" id="GO:0005886">
    <property type="term" value="C:plasma membrane"/>
    <property type="evidence" value="ECO:0007669"/>
    <property type="project" value="UniProtKB-SubCell"/>
</dbReference>
<gene>
    <name evidence="12" type="ORF">SAMN04488056_103201</name>
</gene>
<feature type="site" description="Transition state stabilizer" evidence="9">
    <location>
        <position position="211"/>
    </location>
</feature>
<evidence type="ECO:0000313" key="13">
    <source>
        <dbReference type="Proteomes" id="UP000199236"/>
    </source>
</evidence>
<evidence type="ECO:0000256" key="1">
    <source>
        <dbReference type="ARBA" id="ARBA00003394"/>
    </source>
</evidence>
<dbReference type="SUPFAM" id="SSF53756">
    <property type="entry name" value="UDP-Glycosyltransferase/glycogen phosphorylase"/>
    <property type="match status" value="1"/>
</dbReference>
<keyword evidence="10" id="KW-1003">Cell membrane</keyword>
<comment type="pathway">
    <text evidence="2 10">Bacterial outer membrane biogenesis; LPS core biosynthesis.</text>
</comment>
<dbReference type="UniPathway" id="UPA00958"/>
<evidence type="ECO:0000256" key="3">
    <source>
        <dbReference type="ARBA" id="ARBA00012621"/>
    </source>
</evidence>
<name>A0A1I5EIK6_9HYPH</name>
<evidence type="ECO:0000313" key="12">
    <source>
        <dbReference type="EMBL" id="SFO11359.1"/>
    </source>
</evidence>
<evidence type="ECO:0000256" key="5">
    <source>
        <dbReference type="ARBA" id="ARBA00022679"/>
    </source>
</evidence>
<evidence type="ECO:0000256" key="6">
    <source>
        <dbReference type="ARBA" id="ARBA00031445"/>
    </source>
</evidence>
<comment type="catalytic activity">
    <reaction evidence="7 10">
        <text>lipid IVA (E. coli) + CMP-3-deoxy-beta-D-manno-octulosonate = alpha-Kdo-(2-&gt;6)-lipid IVA (E. coli) + CMP + H(+)</text>
        <dbReference type="Rhea" id="RHEA:28066"/>
        <dbReference type="ChEBI" id="CHEBI:15378"/>
        <dbReference type="ChEBI" id="CHEBI:58603"/>
        <dbReference type="ChEBI" id="CHEBI:60364"/>
        <dbReference type="ChEBI" id="CHEBI:60377"/>
        <dbReference type="ChEBI" id="CHEBI:85987"/>
        <dbReference type="EC" id="2.4.99.12"/>
    </reaction>
</comment>
<evidence type="ECO:0000256" key="2">
    <source>
        <dbReference type="ARBA" id="ARBA00004713"/>
    </source>
</evidence>
<evidence type="ECO:0000256" key="7">
    <source>
        <dbReference type="ARBA" id="ARBA00049183"/>
    </source>
</evidence>
<feature type="site" description="Transition state stabilizer" evidence="9">
    <location>
        <position position="135"/>
    </location>
</feature>
<feature type="active site" description="Proton acceptor" evidence="8">
    <location>
        <position position="67"/>
    </location>
</feature>
<dbReference type="InterPro" id="IPR038107">
    <property type="entry name" value="Glycos_transf_N_sf"/>
</dbReference>
<dbReference type="EC" id="2.4.99.12" evidence="3 10"/>
<dbReference type="PANTHER" id="PTHR42755:SF1">
    <property type="entry name" value="3-DEOXY-D-MANNO-OCTULOSONIC ACID TRANSFERASE, MITOCHONDRIAL-RELATED"/>
    <property type="match status" value="1"/>
</dbReference>
<evidence type="ECO:0000256" key="10">
    <source>
        <dbReference type="RuleBase" id="RU365103"/>
    </source>
</evidence>
<dbReference type="InterPro" id="IPR039901">
    <property type="entry name" value="Kdotransferase"/>
</dbReference>
<comment type="subcellular location">
    <subcellularLocation>
        <location evidence="10">Cell membrane</location>
    </subcellularLocation>
</comment>
<keyword evidence="5 10" id="KW-0808">Transferase</keyword>
<comment type="function">
    <text evidence="1 10">Involved in lipopolysaccharide (LPS) biosynthesis. Catalyzes the transfer of 3-deoxy-D-manno-octulosonate (Kdo) residue(s) from CMP-Kdo to lipid IV(A), the tetraacyldisaccharide-1,4'-bisphosphate precursor of lipid A.</text>
</comment>
<dbReference type="Gene3D" id="3.40.50.11720">
    <property type="entry name" value="3-Deoxy-D-manno-octulosonic-acid transferase, N-terminal domain"/>
    <property type="match status" value="1"/>
</dbReference>
<sequence>MDWSGRFALSTYRMAGYAASPLAPLLVGLRARKGKEIPARRKERYGKSSIARPSGPLIWVHAASVGETNAVLPLINLITETGTQVLLTTVTVTSAQIAQKHLPSGAFHQFVPFDIAPYVNRFLNFWQPDMALFVESEIWPFILSELNNRDIPMIVVNGRMSERSFRRWSKFPSVFRQMFGNVPLCLAQTKEDRDRYTNLGVAQVEVTGNLKFDVPPPQADEEQLQRMRMAVGNRPVWVAASTHPGEERLLAQAHSRMAVRIPNLLTIIVPRHPERSDDIMKELVGIVPRIQRRSEEPDLFPKTDIYIADTIGEMGLFYRLSRIAFVGGSLVDHGGQNPIEPARLGCTILHGPSVENFQNIYDALDQTGGAECLHNERELIQTLARLMSSSAEIDRRVELARRSLRPFSGALDMTMMALNPFLEPLKINAELNRANSETP</sequence>
<dbReference type="Proteomes" id="UP000199236">
    <property type="component" value="Unassembled WGS sequence"/>
</dbReference>
<dbReference type="EMBL" id="FOVR01000003">
    <property type="protein sequence ID" value="SFO11359.1"/>
    <property type="molecule type" value="Genomic_DNA"/>
</dbReference>
<protein>
    <recommendedName>
        <fullName evidence="4 10">3-deoxy-D-manno-octulosonic acid transferase</fullName>
        <shortName evidence="10">Kdo transferase</shortName>
        <ecNumber evidence="3 10">2.4.99.12</ecNumber>
    </recommendedName>
    <alternativeName>
        <fullName evidence="6 10">Lipid IV(A) 3-deoxy-D-manno-octulosonic acid transferase</fullName>
    </alternativeName>
</protein>
<dbReference type="GO" id="GO:0043842">
    <property type="term" value="F:Kdo transferase activity"/>
    <property type="evidence" value="ECO:0007669"/>
    <property type="project" value="UniProtKB-EC"/>
</dbReference>
<accession>A0A1I5EIK6</accession>
<dbReference type="RefSeq" id="WP_090070801.1">
    <property type="nucleotide sequence ID" value="NZ_FOVR01000003.1"/>
</dbReference>
<keyword evidence="10" id="KW-0448">Lipopolysaccharide biosynthesis</keyword>
<comment type="similarity">
    <text evidence="10">Belongs to the glycosyltransferase group 1 family.</text>
</comment>
<feature type="domain" description="3-deoxy-D-manno-octulosonic-acid transferase N-terminal" evidence="11">
    <location>
        <begin position="40"/>
        <end position="214"/>
    </location>
</feature>
<dbReference type="Pfam" id="PF04413">
    <property type="entry name" value="Glycos_transf_N"/>
    <property type="match status" value="1"/>
</dbReference>
<dbReference type="PANTHER" id="PTHR42755">
    <property type="entry name" value="3-DEOXY-MANNO-OCTULOSONATE CYTIDYLYLTRANSFERASE"/>
    <property type="match status" value="1"/>
</dbReference>
<evidence type="ECO:0000256" key="9">
    <source>
        <dbReference type="PIRSR" id="PIRSR639901-2"/>
    </source>
</evidence>
<dbReference type="GO" id="GO:0009245">
    <property type="term" value="P:lipid A biosynthetic process"/>
    <property type="evidence" value="ECO:0007669"/>
    <property type="project" value="TreeGrafter"/>
</dbReference>
<reference evidence="12 13" key="1">
    <citation type="submission" date="2016-10" db="EMBL/GenBank/DDBJ databases">
        <authorList>
            <person name="de Groot N.N."/>
        </authorList>
    </citation>
    <scope>NUCLEOTIDE SEQUENCE [LARGE SCALE GENOMIC DNA]</scope>
    <source>
        <strain evidence="12 13">CGMCC 1.9157</strain>
    </source>
</reference>
<proteinExistence type="inferred from homology"/>
<dbReference type="InterPro" id="IPR007507">
    <property type="entry name" value="Glycos_transf_N"/>
</dbReference>
<evidence type="ECO:0000256" key="4">
    <source>
        <dbReference type="ARBA" id="ARBA00019077"/>
    </source>
</evidence>
<evidence type="ECO:0000256" key="8">
    <source>
        <dbReference type="PIRSR" id="PIRSR639901-1"/>
    </source>
</evidence>